<dbReference type="SUPFAM" id="SSF52200">
    <property type="entry name" value="Toll/Interleukin receptor TIR domain"/>
    <property type="match status" value="1"/>
</dbReference>
<dbReference type="Gene3D" id="3.40.50.10140">
    <property type="entry name" value="Toll/interleukin-1 receptor homology (TIR) domain"/>
    <property type="match status" value="1"/>
</dbReference>
<gene>
    <name evidence="6" type="ORF">KP509_08G026900</name>
</gene>
<keyword evidence="3" id="KW-0520">NAD</keyword>
<dbReference type="EC" id="3.2.2.6" evidence="1"/>
<dbReference type="PROSITE" id="PS50104">
    <property type="entry name" value="TIR"/>
    <property type="match status" value="1"/>
</dbReference>
<dbReference type="OrthoDB" id="6160824at2759"/>
<dbReference type="Pfam" id="PF01582">
    <property type="entry name" value="TIR"/>
    <property type="match status" value="1"/>
</dbReference>
<reference evidence="6" key="1">
    <citation type="submission" date="2021-08" db="EMBL/GenBank/DDBJ databases">
        <title>WGS assembly of Ceratopteris richardii.</title>
        <authorList>
            <person name="Marchant D.B."/>
            <person name="Chen G."/>
            <person name="Jenkins J."/>
            <person name="Shu S."/>
            <person name="Leebens-Mack J."/>
            <person name="Grimwood J."/>
            <person name="Schmutz J."/>
            <person name="Soltis P."/>
            <person name="Soltis D."/>
            <person name="Chen Z.-H."/>
        </authorList>
    </citation>
    <scope>NUCLEOTIDE SEQUENCE</scope>
    <source>
        <strain evidence="6">Whitten #5841</strain>
        <tissue evidence="6">Leaf</tissue>
    </source>
</reference>
<keyword evidence="2" id="KW-0378">Hydrolase</keyword>
<dbReference type="EMBL" id="CM035413">
    <property type="protein sequence ID" value="KAH7431044.1"/>
    <property type="molecule type" value="Genomic_DNA"/>
</dbReference>
<evidence type="ECO:0000256" key="4">
    <source>
        <dbReference type="ARBA" id="ARBA00047304"/>
    </source>
</evidence>
<proteinExistence type="predicted"/>
<evidence type="ECO:0000256" key="3">
    <source>
        <dbReference type="ARBA" id="ARBA00023027"/>
    </source>
</evidence>
<accession>A0A8T2UCQ2</accession>
<evidence type="ECO:0000256" key="1">
    <source>
        <dbReference type="ARBA" id="ARBA00011982"/>
    </source>
</evidence>
<evidence type="ECO:0000256" key="2">
    <source>
        <dbReference type="ARBA" id="ARBA00022801"/>
    </source>
</evidence>
<sequence>MLQWEKSEEIVAKVESYLSHNMLVDQRKKTTISMEPKVYDVFICHWHVDTQLNVVSVLRGILRSKGITCFIVGYGKESETEPLSDVLNVIKSSKVHVIFLSTNFASSKRCLEEVLAIMKTQDSSEASDASPKPKVLPVFYDVEPSTFRHQQKDYEFSKISGSSPSPRSVVAERLDAAGGSIEFKSWLDISMSPVMMGASTLTRLGRLGV</sequence>
<comment type="catalytic activity">
    <reaction evidence="4">
        <text>NAD(+) + H2O = ADP-D-ribose + nicotinamide + H(+)</text>
        <dbReference type="Rhea" id="RHEA:16301"/>
        <dbReference type="ChEBI" id="CHEBI:15377"/>
        <dbReference type="ChEBI" id="CHEBI:15378"/>
        <dbReference type="ChEBI" id="CHEBI:17154"/>
        <dbReference type="ChEBI" id="CHEBI:57540"/>
        <dbReference type="ChEBI" id="CHEBI:57967"/>
        <dbReference type="EC" id="3.2.2.6"/>
    </reaction>
    <physiologicalReaction direction="left-to-right" evidence="4">
        <dbReference type="Rhea" id="RHEA:16302"/>
    </physiologicalReaction>
</comment>
<comment type="caution">
    <text evidence="6">The sequence shown here is derived from an EMBL/GenBank/DDBJ whole genome shotgun (WGS) entry which is preliminary data.</text>
</comment>
<dbReference type="PANTHER" id="PTHR32009:SF39">
    <property type="entry name" value="TIR DOMAIN-CONTAINING PROTEIN"/>
    <property type="match status" value="1"/>
</dbReference>
<dbReference type="AlphaFoldDB" id="A0A8T2UCQ2"/>
<dbReference type="GO" id="GO:0007165">
    <property type="term" value="P:signal transduction"/>
    <property type="evidence" value="ECO:0007669"/>
    <property type="project" value="InterPro"/>
</dbReference>
<dbReference type="GO" id="GO:0061809">
    <property type="term" value="F:NAD+ nucleosidase activity, cyclic ADP-ribose generating"/>
    <property type="evidence" value="ECO:0007669"/>
    <property type="project" value="UniProtKB-EC"/>
</dbReference>
<evidence type="ECO:0000313" key="6">
    <source>
        <dbReference type="EMBL" id="KAH7431044.1"/>
    </source>
</evidence>
<organism evidence="6 7">
    <name type="scientific">Ceratopteris richardii</name>
    <name type="common">Triangle waterfern</name>
    <dbReference type="NCBI Taxonomy" id="49495"/>
    <lineage>
        <taxon>Eukaryota</taxon>
        <taxon>Viridiplantae</taxon>
        <taxon>Streptophyta</taxon>
        <taxon>Embryophyta</taxon>
        <taxon>Tracheophyta</taxon>
        <taxon>Polypodiopsida</taxon>
        <taxon>Polypodiidae</taxon>
        <taxon>Polypodiales</taxon>
        <taxon>Pteridineae</taxon>
        <taxon>Pteridaceae</taxon>
        <taxon>Parkerioideae</taxon>
        <taxon>Ceratopteris</taxon>
    </lineage>
</organism>
<keyword evidence="7" id="KW-1185">Reference proteome</keyword>
<protein>
    <recommendedName>
        <fullName evidence="1">ADP-ribosyl cyclase/cyclic ADP-ribose hydrolase</fullName>
        <ecNumber evidence="1">3.2.2.6</ecNumber>
    </recommendedName>
</protein>
<dbReference type="InterPro" id="IPR000157">
    <property type="entry name" value="TIR_dom"/>
</dbReference>
<dbReference type="PANTHER" id="PTHR32009">
    <property type="entry name" value="TMV RESISTANCE PROTEIN N-LIKE"/>
    <property type="match status" value="1"/>
</dbReference>
<dbReference type="InterPro" id="IPR035897">
    <property type="entry name" value="Toll_tir_struct_dom_sf"/>
</dbReference>
<feature type="domain" description="TIR" evidence="5">
    <location>
        <begin position="37"/>
        <end position="178"/>
    </location>
</feature>
<evidence type="ECO:0000313" key="7">
    <source>
        <dbReference type="Proteomes" id="UP000825935"/>
    </source>
</evidence>
<dbReference type="SMART" id="SM00255">
    <property type="entry name" value="TIR"/>
    <property type="match status" value="1"/>
</dbReference>
<dbReference type="Proteomes" id="UP000825935">
    <property type="component" value="Chromosome 8"/>
</dbReference>
<name>A0A8T2UCQ2_CERRI</name>
<evidence type="ECO:0000259" key="5">
    <source>
        <dbReference type="PROSITE" id="PS50104"/>
    </source>
</evidence>